<reference evidence="1" key="1">
    <citation type="submission" date="2020-10" db="EMBL/GenBank/DDBJ databases">
        <title>Genome Sequence of Monilinia vaccinii-corymbosi Sheds Light on Mummy Berry Disease Infection of Blueberry and Mating Type.</title>
        <authorList>
            <person name="Yow A.G."/>
            <person name="Zhang Y."/>
            <person name="Bansal K."/>
            <person name="Eacker S.M."/>
            <person name="Sullivan S."/>
            <person name="Liachko I."/>
            <person name="Cubeta M.A."/>
            <person name="Rollins J.A."/>
            <person name="Ashrafi H."/>
        </authorList>
    </citation>
    <scope>NUCLEOTIDE SEQUENCE</scope>
    <source>
        <strain evidence="1">RL-1</strain>
    </source>
</reference>
<evidence type="ECO:0000313" key="1">
    <source>
        <dbReference type="EMBL" id="QSZ37422.1"/>
    </source>
</evidence>
<accession>A0A8A3PPI7</accession>
<dbReference type="AlphaFoldDB" id="A0A8A3PPI7"/>
<keyword evidence="2" id="KW-1185">Reference proteome</keyword>
<dbReference type="Proteomes" id="UP000672032">
    <property type="component" value="Chromosome 8"/>
</dbReference>
<gene>
    <name evidence="1" type="ORF">DSL72_009520</name>
</gene>
<evidence type="ECO:0000313" key="2">
    <source>
        <dbReference type="Proteomes" id="UP000672032"/>
    </source>
</evidence>
<sequence length="97" mass="10726">MSLRVGQRGWDPDLPYTHLQEGLPAASRDYVRVHPLVATVSVQDGWVLQSRIANVAGLGSDSLRVLANVCFAVQQAPVRHKRSNPDKVMEIEKRPGL</sequence>
<dbReference type="EMBL" id="CP063412">
    <property type="protein sequence ID" value="QSZ37422.1"/>
    <property type="molecule type" value="Genomic_DNA"/>
</dbReference>
<protein>
    <submittedName>
        <fullName evidence="1">Uncharacterized protein</fullName>
    </submittedName>
</protein>
<proteinExistence type="predicted"/>
<name>A0A8A3PPI7_9HELO</name>
<organism evidence="1 2">
    <name type="scientific">Monilinia vaccinii-corymbosi</name>
    <dbReference type="NCBI Taxonomy" id="61207"/>
    <lineage>
        <taxon>Eukaryota</taxon>
        <taxon>Fungi</taxon>
        <taxon>Dikarya</taxon>
        <taxon>Ascomycota</taxon>
        <taxon>Pezizomycotina</taxon>
        <taxon>Leotiomycetes</taxon>
        <taxon>Helotiales</taxon>
        <taxon>Sclerotiniaceae</taxon>
        <taxon>Monilinia</taxon>
    </lineage>
</organism>